<evidence type="ECO:0000259" key="8">
    <source>
        <dbReference type="Pfam" id="PF00108"/>
    </source>
</evidence>
<dbReference type="PANTHER" id="PTHR43853:SF21">
    <property type="entry name" value="STEROID 3-KETOACYL-COA THIOLASE"/>
    <property type="match status" value="1"/>
</dbReference>
<dbReference type="Gene3D" id="3.40.47.10">
    <property type="match status" value="1"/>
</dbReference>
<feature type="domain" description="Thiolase N-terminal" evidence="8">
    <location>
        <begin position="16"/>
        <end position="271"/>
    </location>
</feature>
<reference evidence="11" key="1">
    <citation type="submission" date="2016-10" db="EMBL/GenBank/DDBJ databases">
        <authorList>
            <person name="Varghese N."/>
            <person name="Submissions S."/>
        </authorList>
    </citation>
    <scope>NUCLEOTIDE SEQUENCE [LARGE SCALE GENOMIC DNA]</scope>
    <source>
        <strain evidence="11">IBRC-M10078</strain>
    </source>
</reference>
<evidence type="ECO:0000256" key="5">
    <source>
        <dbReference type="ARBA" id="ARBA00024073"/>
    </source>
</evidence>
<dbReference type="InterPro" id="IPR050215">
    <property type="entry name" value="Thiolase-like_sf_Thiolase"/>
</dbReference>
<feature type="domain" description="Thiolase C-terminal" evidence="9">
    <location>
        <begin position="279"/>
        <end position="400"/>
    </location>
</feature>
<dbReference type="AlphaFoldDB" id="A0A1H0WQN3"/>
<dbReference type="EC" id="2.3.1.16" evidence="5"/>
<dbReference type="NCBIfam" id="TIGR01930">
    <property type="entry name" value="AcCoA-C-Actrans"/>
    <property type="match status" value="1"/>
</dbReference>
<evidence type="ECO:0000259" key="9">
    <source>
        <dbReference type="Pfam" id="PF02803"/>
    </source>
</evidence>
<dbReference type="GO" id="GO:0003988">
    <property type="term" value="F:acetyl-CoA C-acyltransferase activity"/>
    <property type="evidence" value="ECO:0007669"/>
    <property type="project" value="UniProtKB-EC"/>
</dbReference>
<dbReference type="InterPro" id="IPR016039">
    <property type="entry name" value="Thiolase-like"/>
</dbReference>
<dbReference type="PANTHER" id="PTHR43853">
    <property type="entry name" value="3-KETOACYL-COA THIOLASE, PEROXISOMAL"/>
    <property type="match status" value="1"/>
</dbReference>
<dbReference type="GO" id="GO:0010124">
    <property type="term" value="P:phenylacetate catabolic process"/>
    <property type="evidence" value="ECO:0007669"/>
    <property type="project" value="TreeGrafter"/>
</dbReference>
<comment type="pathway">
    <text evidence="1">Lipid metabolism.</text>
</comment>
<dbReference type="InterPro" id="IPR020617">
    <property type="entry name" value="Thiolase_C"/>
</dbReference>
<dbReference type="GO" id="GO:0006635">
    <property type="term" value="P:fatty acid beta-oxidation"/>
    <property type="evidence" value="ECO:0007669"/>
    <property type="project" value="TreeGrafter"/>
</dbReference>
<comment type="similarity">
    <text evidence="2 7">Belongs to the thiolase-like superfamily. Thiolase family.</text>
</comment>
<evidence type="ECO:0000256" key="3">
    <source>
        <dbReference type="ARBA" id="ARBA00022679"/>
    </source>
</evidence>
<dbReference type="STRING" id="930152.SAMN05216565_11333"/>
<feature type="active site" description="Proton acceptor" evidence="6">
    <location>
        <position position="388"/>
    </location>
</feature>
<dbReference type="NCBIfam" id="NF005805">
    <property type="entry name" value="PRK07661.1"/>
    <property type="match status" value="1"/>
</dbReference>
<dbReference type="InterPro" id="IPR020610">
    <property type="entry name" value="Thiolase_AS"/>
</dbReference>
<dbReference type="EMBL" id="FNJU01000013">
    <property type="protein sequence ID" value="SDP92576.1"/>
    <property type="molecule type" value="Genomic_DNA"/>
</dbReference>
<keyword evidence="3 7" id="KW-0808">Transferase</keyword>
<name>A0A1H0WQN3_9BACI</name>
<dbReference type="SUPFAM" id="SSF53901">
    <property type="entry name" value="Thiolase-like"/>
    <property type="match status" value="2"/>
</dbReference>
<evidence type="ECO:0000256" key="7">
    <source>
        <dbReference type="RuleBase" id="RU003557"/>
    </source>
</evidence>
<feature type="active site" description="Acyl-thioester intermediate" evidence="6">
    <location>
        <position position="101"/>
    </location>
</feature>
<dbReference type="Pfam" id="PF00108">
    <property type="entry name" value="Thiolase_N"/>
    <property type="match status" value="1"/>
</dbReference>
<dbReference type="GO" id="GO:0005737">
    <property type="term" value="C:cytoplasm"/>
    <property type="evidence" value="ECO:0007669"/>
    <property type="project" value="UniProtKB-ARBA"/>
</dbReference>
<dbReference type="Pfam" id="PF02803">
    <property type="entry name" value="Thiolase_C"/>
    <property type="match status" value="1"/>
</dbReference>
<evidence type="ECO:0000313" key="11">
    <source>
        <dbReference type="Proteomes" id="UP000199159"/>
    </source>
</evidence>
<sequence>MLVFYETGGDFVREAVIVAGARTPVGKAKKGSLATVRPDDLGALVVRETLKRAGNYQGEIDDLIIGCAMPEAEQGMNMARNIAALAGLPHTVPAITINRYCSSGLQSIAYAAERIMLGHSDTMIAGGAESMSLVPMMGHVVRPNVQLAENAPEYYMGMGHTAEQVAMKYGISREDQDEFAVLSHKKAAAAIKAGKFKDEIVPVDVNVKSVGKDLKLIDRSYTFSQDEGVRPNTTLDVLAGLRPAFSVTGTVTAGNASQTSDGAAAVMVMEREKAESLGLTPLAKFRSFAVAGVPPEVMGIGPVAAIPKALKLAGLELSDINLFELNEAFASQSLQVIRELGINQEIVNVNGGAIALGHPLGCTGTKLTLTLIHELKRRQQQFGIVTMCIGGGMGAAGVFELL</sequence>
<evidence type="ECO:0000256" key="6">
    <source>
        <dbReference type="PIRSR" id="PIRSR000429-1"/>
    </source>
</evidence>
<evidence type="ECO:0000313" key="10">
    <source>
        <dbReference type="EMBL" id="SDP92576.1"/>
    </source>
</evidence>
<keyword evidence="4 7" id="KW-0012">Acyltransferase</keyword>
<keyword evidence="11" id="KW-1185">Reference proteome</keyword>
<dbReference type="InterPro" id="IPR020615">
    <property type="entry name" value="Thiolase_acyl_enz_int_AS"/>
</dbReference>
<dbReference type="InterPro" id="IPR002155">
    <property type="entry name" value="Thiolase"/>
</dbReference>
<dbReference type="InterPro" id="IPR020613">
    <property type="entry name" value="Thiolase_CS"/>
</dbReference>
<protein>
    <recommendedName>
        <fullName evidence="5">acetyl-CoA C-acyltransferase</fullName>
        <ecNumber evidence="5">2.3.1.16</ecNumber>
    </recommendedName>
</protein>
<evidence type="ECO:0000256" key="4">
    <source>
        <dbReference type="ARBA" id="ARBA00023315"/>
    </source>
</evidence>
<dbReference type="Proteomes" id="UP000199159">
    <property type="component" value="Unassembled WGS sequence"/>
</dbReference>
<dbReference type="PROSITE" id="PS00737">
    <property type="entry name" value="THIOLASE_2"/>
    <property type="match status" value="1"/>
</dbReference>
<organism evidence="10 11">
    <name type="scientific">Litchfieldia salsa</name>
    <dbReference type="NCBI Taxonomy" id="930152"/>
    <lineage>
        <taxon>Bacteria</taxon>
        <taxon>Bacillati</taxon>
        <taxon>Bacillota</taxon>
        <taxon>Bacilli</taxon>
        <taxon>Bacillales</taxon>
        <taxon>Bacillaceae</taxon>
        <taxon>Litchfieldia</taxon>
    </lineage>
</organism>
<proteinExistence type="inferred from homology"/>
<evidence type="ECO:0000256" key="1">
    <source>
        <dbReference type="ARBA" id="ARBA00005189"/>
    </source>
</evidence>
<dbReference type="PROSITE" id="PS00098">
    <property type="entry name" value="THIOLASE_1"/>
    <property type="match status" value="1"/>
</dbReference>
<dbReference type="FunFam" id="3.40.47.10:FF:000010">
    <property type="entry name" value="Acetyl-CoA acetyltransferase (Thiolase)"/>
    <property type="match status" value="1"/>
</dbReference>
<dbReference type="InterPro" id="IPR020616">
    <property type="entry name" value="Thiolase_N"/>
</dbReference>
<gene>
    <name evidence="10" type="ORF">SAMN05216565_11333</name>
</gene>
<accession>A0A1H0WQN3</accession>
<dbReference type="PIRSF" id="PIRSF000429">
    <property type="entry name" value="Ac-CoA_Ac_transf"/>
    <property type="match status" value="1"/>
</dbReference>
<feature type="active site" description="Proton acceptor" evidence="6">
    <location>
        <position position="358"/>
    </location>
</feature>
<dbReference type="PROSITE" id="PS00099">
    <property type="entry name" value="THIOLASE_3"/>
    <property type="match status" value="1"/>
</dbReference>
<dbReference type="CDD" id="cd00751">
    <property type="entry name" value="thiolase"/>
    <property type="match status" value="1"/>
</dbReference>
<evidence type="ECO:0000256" key="2">
    <source>
        <dbReference type="ARBA" id="ARBA00010982"/>
    </source>
</evidence>